<reference evidence="2 3" key="1">
    <citation type="journal article" date="2016" name="Mol. Biol. Evol.">
        <title>Comparative Genomics of Early-Diverging Mushroom-Forming Fungi Provides Insights into the Origins of Lignocellulose Decay Capabilities.</title>
        <authorList>
            <person name="Nagy L.G."/>
            <person name="Riley R."/>
            <person name="Tritt A."/>
            <person name="Adam C."/>
            <person name="Daum C."/>
            <person name="Floudas D."/>
            <person name="Sun H."/>
            <person name="Yadav J.S."/>
            <person name="Pangilinan J."/>
            <person name="Larsson K.H."/>
            <person name="Matsuura K."/>
            <person name="Barry K."/>
            <person name="Labutti K."/>
            <person name="Kuo R."/>
            <person name="Ohm R.A."/>
            <person name="Bhattacharya S.S."/>
            <person name="Shirouzu T."/>
            <person name="Yoshinaga Y."/>
            <person name="Martin F.M."/>
            <person name="Grigoriev I.V."/>
            <person name="Hibbett D.S."/>
        </authorList>
    </citation>
    <scope>NUCLEOTIDE SEQUENCE [LARGE SCALE GENOMIC DNA]</scope>
    <source>
        <strain evidence="2 3">TUFC12733</strain>
    </source>
</reference>
<gene>
    <name evidence="2" type="ORF">CALVIDRAFT_568453</name>
</gene>
<name>A0A167H386_CALVF</name>
<keyword evidence="3" id="KW-1185">Reference proteome</keyword>
<proteinExistence type="predicted"/>
<evidence type="ECO:0000313" key="2">
    <source>
        <dbReference type="EMBL" id="KZO91183.1"/>
    </source>
</evidence>
<dbReference type="Proteomes" id="UP000076738">
    <property type="component" value="Unassembled WGS sequence"/>
</dbReference>
<protein>
    <submittedName>
        <fullName evidence="2">Uncharacterized protein</fullName>
    </submittedName>
</protein>
<evidence type="ECO:0000313" key="3">
    <source>
        <dbReference type="Proteomes" id="UP000076738"/>
    </source>
</evidence>
<organism evidence="2 3">
    <name type="scientific">Calocera viscosa (strain TUFC12733)</name>
    <dbReference type="NCBI Taxonomy" id="1330018"/>
    <lineage>
        <taxon>Eukaryota</taxon>
        <taxon>Fungi</taxon>
        <taxon>Dikarya</taxon>
        <taxon>Basidiomycota</taxon>
        <taxon>Agaricomycotina</taxon>
        <taxon>Dacrymycetes</taxon>
        <taxon>Dacrymycetales</taxon>
        <taxon>Dacrymycetaceae</taxon>
        <taxon>Calocera</taxon>
    </lineage>
</organism>
<evidence type="ECO:0000256" key="1">
    <source>
        <dbReference type="SAM" id="MobiDB-lite"/>
    </source>
</evidence>
<dbReference type="EMBL" id="KV417327">
    <property type="protein sequence ID" value="KZO91183.1"/>
    <property type="molecule type" value="Genomic_DNA"/>
</dbReference>
<feature type="region of interest" description="Disordered" evidence="1">
    <location>
        <begin position="128"/>
        <end position="147"/>
    </location>
</feature>
<sequence length="182" mass="20536">MLLPPNHDQYTHRRLPAFDMDSTKIILPYDDAAMSVDKAEWDANNFHAMLFYAQAMTWGGYAGPDRDVNQACGAVLEKEDTNELPDEYAVEVAFSVWSIGGDGNDMYDTPVNINDPASNVYEYLSDSSMLEDDSGSSDRSFDPYTDCGEDEERFDHVKGMSFHDAHIEKLVRAFMILHDSPM</sequence>
<dbReference type="AlphaFoldDB" id="A0A167H386"/>
<accession>A0A167H386</accession>